<evidence type="ECO:0000313" key="1">
    <source>
        <dbReference type="EMBL" id="SHF08994.1"/>
    </source>
</evidence>
<dbReference type="Proteomes" id="UP000184251">
    <property type="component" value="Unassembled WGS sequence"/>
</dbReference>
<dbReference type="STRING" id="1120975.SAMN02746064_01846"/>
<dbReference type="EMBL" id="FQTU01000014">
    <property type="protein sequence ID" value="SHF08994.1"/>
    <property type="molecule type" value="Genomic_DNA"/>
</dbReference>
<name>A0A1M4YT46_9FIRM</name>
<dbReference type="GO" id="GO:0009295">
    <property type="term" value="C:nucleoid"/>
    <property type="evidence" value="ECO:0007669"/>
    <property type="project" value="InterPro"/>
</dbReference>
<accession>A0A1M4YT46</accession>
<sequence>MESNITIKKAVLHILDNTGGVSVVSDKELILSAEIEEYLTKHIDKCFLDIDVKNTRFIEDENAFLAGVRAYISGGSFLELSKSIAEDFITAMEEGSEIPSADLVVVEFSIDHVPYLGVLKFNYKRSYIHFVETENGIRNTIVRQPCALPLETQKLEEFALVNLNDYSIKLKERFYEIKGDKTLYISREILKSKGAISEKGVVDMVEKTVKKIVRDSYENDLLKYNAFKNTITEDYINNQEINIDNIAESTFEDESGRQAFKEELEKTGLRDSRIKISHNAEKRVLRKQKLVTDTGIEISIPASYLNDSSIVEFINNTDGTISITIKNIVNVDNK</sequence>
<organism evidence="1 2">
    <name type="scientific">Alkalibacter saccharofermentans DSM 14828</name>
    <dbReference type="NCBI Taxonomy" id="1120975"/>
    <lineage>
        <taxon>Bacteria</taxon>
        <taxon>Bacillati</taxon>
        <taxon>Bacillota</taxon>
        <taxon>Clostridia</taxon>
        <taxon>Eubacteriales</taxon>
        <taxon>Eubacteriaceae</taxon>
        <taxon>Alkalibacter</taxon>
    </lineage>
</organism>
<gene>
    <name evidence="1" type="ORF">SAMN02746064_01846</name>
</gene>
<dbReference type="Pfam" id="PF04245">
    <property type="entry name" value="NA37"/>
    <property type="match status" value="1"/>
</dbReference>
<dbReference type="AlphaFoldDB" id="A0A1M4YT46"/>
<keyword evidence="2" id="KW-1185">Reference proteome</keyword>
<protein>
    <recommendedName>
        <fullName evidence="3">Nucleoid associated protein NdpA</fullName>
    </recommendedName>
</protein>
<evidence type="ECO:0000313" key="2">
    <source>
        <dbReference type="Proteomes" id="UP000184251"/>
    </source>
</evidence>
<proteinExistence type="predicted"/>
<reference evidence="1 2" key="1">
    <citation type="submission" date="2016-11" db="EMBL/GenBank/DDBJ databases">
        <authorList>
            <person name="Jaros S."/>
            <person name="Januszkiewicz K."/>
            <person name="Wedrychowicz H."/>
        </authorList>
    </citation>
    <scope>NUCLEOTIDE SEQUENCE [LARGE SCALE GENOMIC DNA]</scope>
    <source>
        <strain evidence="1 2">DSM 14828</strain>
    </source>
</reference>
<dbReference type="InterPro" id="IPR007358">
    <property type="entry name" value="Nucleoid_associated_NdpA"/>
</dbReference>
<evidence type="ECO:0008006" key="3">
    <source>
        <dbReference type="Google" id="ProtNLM"/>
    </source>
</evidence>